<dbReference type="PROSITE" id="PS51382">
    <property type="entry name" value="SPX"/>
    <property type="match status" value="1"/>
</dbReference>
<dbReference type="Pfam" id="PF03105">
    <property type="entry name" value="SPX"/>
    <property type="match status" value="1"/>
</dbReference>
<feature type="transmembrane region" description="Helical" evidence="7">
    <location>
        <begin position="386"/>
        <end position="404"/>
    </location>
</feature>
<reference evidence="9" key="2">
    <citation type="journal article" date="2024" name="Plant">
        <title>Genomic evolution and insights into agronomic trait innovations of Sesamum species.</title>
        <authorList>
            <person name="Miao H."/>
            <person name="Wang L."/>
            <person name="Qu L."/>
            <person name="Liu H."/>
            <person name="Sun Y."/>
            <person name="Le M."/>
            <person name="Wang Q."/>
            <person name="Wei S."/>
            <person name="Zheng Y."/>
            <person name="Lin W."/>
            <person name="Duan Y."/>
            <person name="Cao H."/>
            <person name="Xiong S."/>
            <person name="Wang X."/>
            <person name="Wei L."/>
            <person name="Li C."/>
            <person name="Ma Q."/>
            <person name="Ju M."/>
            <person name="Zhao R."/>
            <person name="Li G."/>
            <person name="Mu C."/>
            <person name="Tian Q."/>
            <person name="Mei H."/>
            <person name="Zhang T."/>
            <person name="Gao T."/>
            <person name="Zhang H."/>
        </authorList>
    </citation>
    <scope>NUCLEOTIDE SEQUENCE</scope>
    <source>
        <strain evidence="9">3651</strain>
    </source>
</reference>
<evidence type="ECO:0000313" key="9">
    <source>
        <dbReference type="EMBL" id="KAK4418710.1"/>
    </source>
</evidence>
<evidence type="ECO:0000313" key="10">
    <source>
        <dbReference type="Proteomes" id="UP001293254"/>
    </source>
</evidence>
<dbReference type="GO" id="GO:0022857">
    <property type="term" value="F:transmembrane transporter activity"/>
    <property type="evidence" value="ECO:0007669"/>
    <property type="project" value="InterPro"/>
</dbReference>
<feature type="transmembrane region" description="Helical" evidence="7">
    <location>
        <begin position="597"/>
        <end position="616"/>
    </location>
</feature>
<feature type="domain" description="SPX" evidence="8">
    <location>
        <begin position="1"/>
        <end position="194"/>
    </location>
</feature>
<dbReference type="GO" id="GO:0016020">
    <property type="term" value="C:membrane"/>
    <property type="evidence" value="ECO:0007669"/>
    <property type="project" value="UniProtKB-SubCell"/>
</dbReference>
<dbReference type="Proteomes" id="UP001293254">
    <property type="component" value="Unassembled WGS sequence"/>
</dbReference>
<keyword evidence="3 7" id="KW-1133">Transmembrane helix</keyword>
<evidence type="ECO:0000256" key="4">
    <source>
        <dbReference type="ARBA" id="ARBA00023136"/>
    </source>
</evidence>
<evidence type="ECO:0000256" key="3">
    <source>
        <dbReference type="ARBA" id="ARBA00022989"/>
    </source>
</evidence>
<dbReference type="InterPro" id="IPR011701">
    <property type="entry name" value="MFS"/>
</dbReference>
<feature type="transmembrane region" description="Helical" evidence="7">
    <location>
        <begin position="298"/>
        <end position="316"/>
    </location>
</feature>
<dbReference type="AlphaFoldDB" id="A0AAE1XVA1"/>
<keyword evidence="2 7" id="KW-0812">Transmembrane</keyword>
<comment type="subcellular location">
    <subcellularLocation>
        <location evidence="1">Membrane</location>
        <topology evidence="1">Multi-pass membrane protein</topology>
    </subcellularLocation>
</comment>
<reference evidence="9" key="1">
    <citation type="submission" date="2020-06" db="EMBL/GenBank/DDBJ databases">
        <authorList>
            <person name="Li T."/>
            <person name="Hu X."/>
            <person name="Zhang T."/>
            <person name="Song X."/>
            <person name="Zhang H."/>
            <person name="Dai N."/>
            <person name="Sheng W."/>
            <person name="Hou X."/>
            <person name="Wei L."/>
        </authorList>
    </citation>
    <scope>NUCLEOTIDE SEQUENCE</scope>
    <source>
        <strain evidence="9">3651</strain>
        <tissue evidence="9">Leaf</tissue>
    </source>
</reference>
<dbReference type="Pfam" id="PF07690">
    <property type="entry name" value="MFS_1"/>
    <property type="match status" value="1"/>
</dbReference>
<dbReference type="InterPro" id="IPR051068">
    <property type="entry name" value="MFS_Domain-Containing_Protein"/>
</dbReference>
<sequence length="709" mass="79286">MGVAISKVMYHHIDIDDLRHSSVTEAIAVRTFLGFRHCNQNSEISHCSTQDGCLWEKTETITGSRVARLLYQLQVDEEVKQYVQQIEASEENREHILKDFSRVLDKQIEKTVLFLLEQEGQLASRLSSLGEQHDVLIQQADTMRIPEMQEAYRDVGRDLLKLLYFVELNAIGLRKILKKFDKRFGYKFTNYYVKTRANHPYSQLRQVLKHVGISAVVGTLSRNLADLQDHQESFISIYDHPALALPDPIIESINAAVDRLTNSTDFLHYLGKHALIPEEELPTPSDDNVDERYHFMSLLLNLANTFLYMVNTYIIVPTADSYSLSLGAAATVCGAVIGSMAVAQVFSSVYFSAWSNKSYMKPLVFSSVVLLVGNTMYALAYDLNSIYILLMVVYFCGLGSARAINRRYITDCVPLNMRMKASAGFVSASALGMACGPALASLLQTKFKIFKITFNEDTLPGWVMASAWLVYLFWLCMSFQEPAQDEKVNSVQHETNSGLGTGALQNGVSQPLLSSAVEKQQDEDDDEDEDQEFDISEEASEDSCKPVTSIMSAYRLLTPSVKVQLFIYFMLKYAMEVLLAESSVITAHYFIWSSSNVAIFLACLGLTVLPVNVIVGSYLTNMFEERQVLLASEVMVFVGIVLSFHLIIPYSVPQYVCSALLTFVAAEVLEGVNLSLLSRVMSSRLARGTYNGVAVDRSWDFGPSSADGR</sequence>
<protein>
    <submittedName>
        <fullName evidence="9">SPX domain-containing membrane protein</fullName>
    </submittedName>
</protein>
<dbReference type="CDD" id="cd14479">
    <property type="entry name" value="SPX-MFS_plant"/>
    <property type="match status" value="1"/>
</dbReference>
<evidence type="ECO:0000256" key="1">
    <source>
        <dbReference type="ARBA" id="ARBA00004141"/>
    </source>
</evidence>
<keyword evidence="10" id="KW-1185">Reference proteome</keyword>
<comment type="similarity">
    <text evidence="5">Belongs to the major facilitator superfamily. Phosphate:H(+) symporter (TC 2.A.1.9) family.</text>
</comment>
<dbReference type="InterPro" id="IPR045264">
    <property type="entry name" value="SPXM_SPX_plant"/>
</dbReference>
<accession>A0AAE1XVA1</accession>
<evidence type="ECO:0000256" key="6">
    <source>
        <dbReference type="SAM" id="MobiDB-lite"/>
    </source>
</evidence>
<dbReference type="InterPro" id="IPR036259">
    <property type="entry name" value="MFS_trans_sf"/>
</dbReference>
<dbReference type="InterPro" id="IPR004331">
    <property type="entry name" value="SPX_dom"/>
</dbReference>
<comment type="caution">
    <text evidence="9">The sequence shown here is derived from an EMBL/GenBank/DDBJ whole genome shotgun (WGS) entry which is preliminary data.</text>
</comment>
<dbReference type="PANTHER" id="PTHR23510:SF21">
    <property type="entry name" value="SPX DOMAIN-CONTAINING PROTEIN"/>
    <property type="match status" value="1"/>
</dbReference>
<gene>
    <name evidence="9" type="ORF">Salat_2283800</name>
</gene>
<dbReference type="Gene3D" id="1.20.1250.20">
    <property type="entry name" value="MFS general substrate transporter like domains"/>
    <property type="match status" value="1"/>
</dbReference>
<dbReference type="PANTHER" id="PTHR23510">
    <property type="entry name" value="INNER MEMBRANE TRANSPORT PROTEIN YAJR"/>
    <property type="match status" value="1"/>
</dbReference>
<evidence type="ECO:0000256" key="5">
    <source>
        <dbReference type="ARBA" id="ARBA00044504"/>
    </source>
</evidence>
<feature type="transmembrane region" description="Helical" evidence="7">
    <location>
        <begin position="425"/>
        <end position="447"/>
    </location>
</feature>
<dbReference type="SUPFAM" id="SSF103473">
    <property type="entry name" value="MFS general substrate transporter"/>
    <property type="match status" value="1"/>
</dbReference>
<evidence type="ECO:0000256" key="2">
    <source>
        <dbReference type="ARBA" id="ARBA00022692"/>
    </source>
</evidence>
<keyword evidence="4 7" id="KW-0472">Membrane</keyword>
<feature type="compositionally biased region" description="Acidic residues" evidence="6">
    <location>
        <begin position="521"/>
        <end position="541"/>
    </location>
</feature>
<proteinExistence type="inferred from homology"/>
<feature type="transmembrane region" description="Helical" evidence="7">
    <location>
        <begin position="628"/>
        <end position="647"/>
    </location>
</feature>
<dbReference type="EMBL" id="JACGWO010000009">
    <property type="protein sequence ID" value="KAK4418710.1"/>
    <property type="molecule type" value="Genomic_DNA"/>
</dbReference>
<feature type="transmembrane region" description="Helical" evidence="7">
    <location>
        <begin position="363"/>
        <end position="380"/>
    </location>
</feature>
<organism evidence="9 10">
    <name type="scientific">Sesamum alatum</name>
    <dbReference type="NCBI Taxonomy" id="300844"/>
    <lineage>
        <taxon>Eukaryota</taxon>
        <taxon>Viridiplantae</taxon>
        <taxon>Streptophyta</taxon>
        <taxon>Embryophyta</taxon>
        <taxon>Tracheophyta</taxon>
        <taxon>Spermatophyta</taxon>
        <taxon>Magnoliopsida</taxon>
        <taxon>eudicotyledons</taxon>
        <taxon>Gunneridae</taxon>
        <taxon>Pentapetalae</taxon>
        <taxon>asterids</taxon>
        <taxon>lamiids</taxon>
        <taxon>Lamiales</taxon>
        <taxon>Pedaliaceae</taxon>
        <taxon>Sesamum</taxon>
    </lineage>
</organism>
<evidence type="ECO:0000259" key="8">
    <source>
        <dbReference type="PROSITE" id="PS51382"/>
    </source>
</evidence>
<evidence type="ECO:0000256" key="7">
    <source>
        <dbReference type="SAM" id="Phobius"/>
    </source>
</evidence>
<feature type="transmembrane region" description="Helical" evidence="7">
    <location>
        <begin position="653"/>
        <end position="677"/>
    </location>
</feature>
<feature type="transmembrane region" description="Helical" evidence="7">
    <location>
        <begin position="328"/>
        <end position="351"/>
    </location>
</feature>
<feature type="transmembrane region" description="Helical" evidence="7">
    <location>
        <begin position="459"/>
        <end position="477"/>
    </location>
</feature>
<name>A0AAE1XVA1_9LAMI</name>
<feature type="transmembrane region" description="Helical" evidence="7">
    <location>
        <begin position="565"/>
        <end position="591"/>
    </location>
</feature>
<feature type="region of interest" description="Disordered" evidence="6">
    <location>
        <begin position="516"/>
        <end position="541"/>
    </location>
</feature>